<keyword evidence="6 16" id="KW-0808">Transferase</keyword>
<keyword evidence="9" id="KW-0573">Peptidoglycan synthesis</keyword>
<dbReference type="GO" id="GO:0009002">
    <property type="term" value="F:serine-type D-Ala-D-Ala carboxypeptidase activity"/>
    <property type="evidence" value="ECO:0007669"/>
    <property type="project" value="UniProtKB-EC"/>
</dbReference>
<evidence type="ECO:0000256" key="7">
    <source>
        <dbReference type="ARBA" id="ARBA00022801"/>
    </source>
</evidence>
<dbReference type="KEGG" id="bya:BANAU_2198"/>
<dbReference type="EMBL" id="CP003332">
    <property type="protein sequence ID" value="AFJ62406.1"/>
    <property type="molecule type" value="Genomic_DNA"/>
</dbReference>
<name>I2C6Y2_BACAY</name>
<evidence type="ECO:0000256" key="6">
    <source>
        <dbReference type="ARBA" id="ARBA00022679"/>
    </source>
</evidence>
<evidence type="ECO:0000256" key="2">
    <source>
        <dbReference type="ARBA" id="ARBA00007739"/>
    </source>
</evidence>
<dbReference type="Proteomes" id="UP000002878">
    <property type="component" value="Chromosome"/>
</dbReference>
<feature type="compositionally biased region" description="Low complexity" evidence="14">
    <location>
        <begin position="865"/>
        <end position="884"/>
    </location>
</feature>
<dbReference type="InterPro" id="IPR003961">
    <property type="entry name" value="FN3_dom"/>
</dbReference>
<dbReference type="PATRIC" id="fig|1126211.3.peg.2358"/>
<gene>
    <name evidence="16" type="primary">ponA</name>
    <name evidence="16" type="ORF">MUS_2476</name>
</gene>
<feature type="compositionally biased region" description="Basic and acidic residues" evidence="14">
    <location>
        <begin position="850"/>
        <end position="863"/>
    </location>
</feature>
<proteinExistence type="inferred from homology"/>
<dbReference type="CDD" id="cd00063">
    <property type="entry name" value="FN3"/>
    <property type="match status" value="1"/>
</dbReference>
<dbReference type="InterPro" id="IPR012338">
    <property type="entry name" value="Beta-lactam/transpept-like"/>
</dbReference>
<dbReference type="Pfam" id="PF00912">
    <property type="entry name" value="Transgly"/>
    <property type="match status" value="1"/>
</dbReference>
<dbReference type="InterPro" id="IPR050396">
    <property type="entry name" value="Glycosyltr_51/Transpeptidase"/>
</dbReference>
<dbReference type="Pfam" id="PF00041">
    <property type="entry name" value="fn3"/>
    <property type="match status" value="1"/>
</dbReference>
<evidence type="ECO:0000256" key="14">
    <source>
        <dbReference type="SAM" id="MobiDB-lite"/>
    </source>
</evidence>
<dbReference type="PROSITE" id="PS50853">
    <property type="entry name" value="FN3"/>
    <property type="match status" value="1"/>
</dbReference>
<evidence type="ECO:0000256" key="4">
    <source>
        <dbReference type="ARBA" id="ARBA00022670"/>
    </source>
</evidence>
<keyword evidence="11" id="KW-0961">Cell wall biogenesis/degradation</keyword>
<dbReference type="InterPro" id="IPR036950">
    <property type="entry name" value="PBP_transglycosylase"/>
</dbReference>
<keyword evidence="10" id="KW-0511">Multifunctional enzyme</keyword>
<comment type="similarity">
    <text evidence="2">In the N-terminal section; belongs to the glycosyltransferase 51 family.</text>
</comment>
<dbReference type="SMART" id="SM00060">
    <property type="entry name" value="FN3"/>
    <property type="match status" value="1"/>
</dbReference>
<evidence type="ECO:0000256" key="9">
    <source>
        <dbReference type="ARBA" id="ARBA00022984"/>
    </source>
</evidence>
<dbReference type="InterPro" id="IPR001264">
    <property type="entry name" value="Glyco_trans_51"/>
</dbReference>
<dbReference type="Gene3D" id="1.10.3810.10">
    <property type="entry name" value="Biosynthetic peptidoglycan transglycosylase-like"/>
    <property type="match status" value="1"/>
</dbReference>
<feature type="domain" description="Fibronectin type-III" evidence="15">
    <location>
        <begin position="712"/>
        <end position="797"/>
    </location>
</feature>
<comment type="catalytic activity">
    <reaction evidence="13">
        <text>[GlcNAc-(1-&gt;4)-Mur2Ac(oyl-L-Ala-gamma-D-Glu-L-Lys-D-Ala-D-Ala)](n)-di-trans,octa-cis-undecaprenyl diphosphate + beta-D-GlcNAc-(1-&gt;4)-Mur2Ac(oyl-L-Ala-gamma-D-Glu-L-Lys-D-Ala-D-Ala)-di-trans,octa-cis-undecaprenyl diphosphate = [GlcNAc-(1-&gt;4)-Mur2Ac(oyl-L-Ala-gamma-D-Glu-L-Lys-D-Ala-D-Ala)](n+1)-di-trans,octa-cis-undecaprenyl diphosphate + di-trans,octa-cis-undecaprenyl diphosphate + H(+)</text>
        <dbReference type="Rhea" id="RHEA:23708"/>
        <dbReference type="Rhea" id="RHEA-COMP:9602"/>
        <dbReference type="Rhea" id="RHEA-COMP:9603"/>
        <dbReference type="ChEBI" id="CHEBI:15378"/>
        <dbReference type="ChEBI" id="CHEBI:58405"/>
        <dbReference type="ChEBI" id="CHEBI:60033"/>
        <dbReference type="ChEBI" id="CHEBI:78435"/>
        <dbReference type="EC" id="2.4.99.28"/>
    </reaction>
</comment>
<keyword evidence="5 16" id="KW-0328">Glycosyltransferase</keyword>
<dbReference type="InterPro" id="IPR001460">
    <property type="entry name" value="PCN-bd_Tpept"/>
</dbReference>
<feature type="compositionally biased region" description="Low complexity" evidence="14">
    <location>
        <begin position="909"/>
        <end position="929"/>
    </location>
</feature>
<dbReference type="InterPro" id="IPR013783">
    <property type="entry name" value="Ig-like_fold"/>
</dbReference>
<evidence type="ECO:0000256" key="13">
    <source>
        <dbReference type="ARBA" id="ARBA00049902"/>
    </source>
</evidence>
<evidence type="ECO:0000259" key="15">
    <source>
        <dbReference type="PROSITE" id="PS50853"/>
    </source>
</evidence>
<dbReference type="KEGG" id="bqy:MUS_2476"/>
<evidence type="ECO:0000256" key="12">
    <source>
        <dbReference type="ARBA" id="ARBA00034000"/>
    </source>
</evidence>
<feature type="region of interest" description="Disordered" evidence="14">
    <location>
        <begin position="773"/>
        <end position="929"/>
    </location>
</feature>
<dbReference type="Pfam" id="PF00905">
    <property type="entry name" value="Transpeptidase"/>
    <property type="match status" value="1"/>
</dbReference>
<dbReference type="NCBIfam" id="TIGR02074">
    <property type="entry name" value="PBP_1a_fam"/>
    <property type="match status" value="1"/>
</dbReference>
<dbReference type="RefSeq" id="WP_014418236.1">
    <property type="nucleotide sequence ID" value="NC_017061.1"/>
</dbReference>
<keyword evidence="3" id="KW-0121">Carboxypeptidase</keyword>
<evidence type="ECO:0000313" key="17">
    <source>
        <dbReference type="Proteomes" id="UP000002878"/>
    </source>
</evidence>
<feature type="compositionally biased region" description="Low complexity" evidence="14">
    <location>
        <begin position="837"/>
        <end position="848"/>
    </location>
</feature>
<evidence type="ECO:0000256" key="3">
    <source>
        <dbReference type="ARBA" id="ARBA00022645"/>
    </source>
</evidence>
<accession>I2C6Y2</accession>
<dbReference type="GO" id="GO:0071555">
    <property type="term" value="P:cell wall organization"/>
    <property type="evidence" value="ECO:0007669"/>
    <property type="project" value="UniProtKB-KW"/>
</dbReference>
<evidence type="ECO:0000256" key="8">
    <source>
        <dbReference type="ARBA" id="ARBA00022960"/>
    </source>
</evidence>
<protein>
    <submittedName>
        <fullName evidence="16">Penicillin binding protein 1A</fullName>
        <ecNumber evidence="16">2.4.2.-</ecNumber>
    </submittedName>
</protein>
<comment type="catalytic activity">
    <reaction evidence="12">
        <text>Preferential cleavage: (Ac)2-L-Lys-D-Ala-|-D-Ala. Also transpeptidation of peptidyl-alanyl moieties that are N-acyl substituents of D-alanine.</text>
        <dbReference type="EC" id="3.4.16.4"/>
    </reaction>
</comment>
<dbReference type="AlphaFoldDB" id="I2C6Y2"/>
<feature type="region of interest" description="Disordered" evidence="14">
    <location>
        <begin position="667"/>
        <end position="686"/>
    </location>
</feature>
<dbReference type="GO" id="GO:0030288">
    <property type="term" value="C:outer membrane-bounded periplasmic space"/>
    <property type="evidence" value="ECO:0007669"/>
    <property type="project" value="TreeGrafter"/>
</dbReference>
<evidence type="ECO:0000256" key="1">
    <source>
        <dbReference type="ARBA" id="ARBA00007090"/>
    </source>
</evidence>
<dbReference type="Gene3D" id="3.40.710.10">
    <property type="entry name" value="DD-peptidase/beta-lactamase superfamily"/>
    <property type="match status" value="1"/>
</dbReference>
<dbReference type="SUPFAM" id="SSF53955">
    <property type="entry name" value="Lysozyme-like"/>
    <property type="match status" value="1"/>
</dbReference>
<dbReference type="SUPFAM" id="SSF49265">
    <property type="entry name" value="Fibronectin type III"/>
    <property type="match status" value="1"/>
</dbReference>
<dbReference type="EC" id="2.4.2.-" evidence="16"/>
<feature type="compositionally biased region" description="Basic and acidic residues" evidence="14">
    <location>
        <begin position="1"/>
        <end position="12"/>
    </location>
</feature>
<feature type="region of interest" description="Disordered" evidence="14">
    <location>
        <begin position="1"/>
        <end position="32"/>
    </location>
</feature>
<keyword evidence="4" id="KW-0645">Protease</keyword>
<dbReference type="SUPFAM" id="SSF56601">
    <property type="entry name" value="beta-lactamase/transpeptidase-like"/>
    <property type="match status" value="1"/>
</dbReference>
<dbReference type="FunFam" id="1.10.3810.10:FF:000001">
    <property type="entry name" value="Penicillin-binding protein 1A"/>
    <property type="match status" value="1"/>
</dbReference>
<evidence type="ECO:0000313" key="16">
    <source>
        <dbReference type="EMBL" id="AFJ62406.1"/>
    </source>
</evidence>
<keyword evidence="7" id="KW-0378">Hydrolase</keyword>
<comment type="similarity">
    <text evidence="1">In the C-terminal section; belongs to the transpeptidase family.</text>
</comment>
<dbReference type="GO" id="GO:0008360">
    <property type="term" value="P:regulation of cell shape"/>
    <property type="evidence" value="ECO:0007669"/>
    <property type="project" value="UniProtKB-KW"/>
</dbReference>
<sequence length="929" mass="101214">MSDQFMSREERRKARQTKSTKPSSPKKGKKQRKGGLFKKIVLSLVILFVLGIVGGAAAFAVLVSGAPSLDEAKLKTPYSSTIYDKNGKEIAEVGGEKRTYVPIKDIPDVVKEAFIATEDARFYKHHGIDPIRIGGALVANFTDGFGSEGGSTITQQVVKNSLLTHQKTIKRKAQEVWLSLQLERHYSKDEILEMYLNRIYFSPRAYGVGKAAEEFFGVKDLSKLTVEQAATLAGMPQSPTGYNPVKNPKASEKRRNIVLSLMEKQGFISNSEYQKAKKVSMKDEGVVSQKEYDKKDTNKYSAFVEEVMKEIETKEKKDVDISTDGLKIYTTLDTKAQDYLDQLMNGDTAGFTEGMQGGVTLLDTTNGEIRAIGAGRNRTAGGFNYATQGKTQPGSTIKPILDYGPVIENKKWSTYEQIDDSAYTYSDGTPIHDYDNKYRNMISMREALSDSRNIPALKAYQAAGKDNAIDFANDLGLGLNKESVTESYSIGGFGEDNRGVSTMTMAGAYSAFGNNGTYNEPHAVTSIEFNDGTKLDLTPKPKSAMSDYTAFMITDMLKTVVQSGTGRLAQVPNVEVAGKTGTTNFTKEDIQKYNIAQGGVPDSWFVGYTPQYTAAVWTGVESGNKAGKKSLSSADQQVAKRIFQKLISYVDDGKGSFKQPDSVVKETVEKGSNPAALAGPNTPDDKKVTEYFVKGTQPTAVSKTYTKEKADKPTGLQVKYDKDKKSLTLSWNYDGDATFNVKQSVDGGSYSDIQNSSAKEAVVSDVTPGSTYSFQVTAENDDGKSDTASASFKVPKDEEDDADKDKATDDEQKSDEDKDKDKDKTQTDDSNTDDNQTDTSDGSDQTPTDDSDKNQDQSDKDQTDDNNQNQPGNGTDNNGQQDNGSDNDSDSGSDGTNKPDSGQTDKNQDSSSNINGQSNSSTIQSNSAH</sequence>
<dbReference type="InterPro" id="IPR036116">
    <property type="entry name" value="FN3_sf"/>
</dbReference>
<dbReference type="PANTHER" id="PTHR32282:SF29">
    <property type="entry name" value="PENICILLIN-BINDING PROTEIN 1A"/>
    <property type="match status" value="1"/>
</dbReference>
<feature type="compositionally biased region" description="Basic residues" evidence="14">
    <location>
        <begin position="13"/>
        <end position="32"/>
    </location>
</feature>
<dbReference type="HOGENOM" id="CLU_006354_2_5_9"/>
<dbReference type="GO" id="GO:0008955">
    <property type="term" value="F:peptidoglycan glycosyltransferase activity"/>
    <property type="evidence" value="ECO:0007669"/>
    <property type="project" value="UniProtKB-EC"/>
</dbReference>
<evidence type="ECO:0000256" key="10">
    <source>
        <dbReference type="ARBA" id="ARBA00023268"/>
    </source>
</evidence>
<evidence type="ECO:0000256" key="11">
    <source>
        <dbReference type="ARBA" id="ARBA00023316"/>
    </source>
</evidence>
<organism evidence="16 17">
    <name type="scientific">Bacillus amyloliquefaciens (strain Y2)</name>
    <name type="common">Bacillus amyloliquefaciens subsp. plantarum (strain B9601-Y2)</name>
    <dbReference type="NCBI Taxonomy" id="1155777"/>
    <lineage>
        <taxon>Bacteria</taxon>
        <taxon>Bacillati</taxon>
        <taxon>Bacillota</taxon>
        <taxon>Bacilli</taxon>
        <taxon>Bacillales</taxon>
        <taxon>Bacillaceae</taxon>
        <taxon>Bacillus</taxon>
        <taxon>Bacillus amyloliquefaciens group</taxon>
    </lineage>
</organism>
<dbReference type="InterPro" id="IPR023346">
    <property type="entry name" value="Lysozyme-like_dom_sf"/>
</dbReference>
<dbReference type="GO" id="GO:0006508">
    <property type="term" value="P:proteolysis"/>
    <property type="evidence" value="ECO:0007669"/>
    <property type="project" value="UniProtKB-KW"/>
</dbReference>
<reference evidence="16 17" key="1">
    <citation type="journal article" date="2012" name="J. Biotechnol.">
        <title>Genome sequence of the plant growth promoting strain Bacillus amyloliquefaciens subsp. plantarum B9601-Y2 and expression of mersacidin and other secondary metabolites.</title>
        <authorList>
            <person name="He P."/>
            <person name="Hao K."/>
            <person name="Blom J."/>
            <person name="Ruckert C."/>
            <person name="Vater J."/>
            <person name="Mao Z."/>
            <person name="Wu Y."/>
            <person name="Hou M."/>
            <person name="He P."/>
            <person name="He Y."/>
            <person name="Borriss R."/>
        </authorList>
    </citation>
    <scope>NUCLEOTIDE SEQUENCE [LARGE SCALE GENOMIC DNA]</scope>
    <source>
        <strain evidence="16">Y2</strain>
    </source>
</reference>
<dbReference type="PANTHER" id="PTHR32282">
    <property type="entry name" value="BINDING PROTEIN TRANSPEPTIDASE, PUTATIVE-RELATED"/>
    <property type="match status" value="1"/>
</dbReference>
<dbReference type="Gene3D" id="2.60.40.10">
    <property type="entry name" value="Immunoglobulins"/>
    <property type="match status" value="1"/>
</dbReference>
<keyword evidence="8" id="KW-0133">Cell shape</keyword>
<dbReference type="GO" id="GO:0008658">
    <property type="term" value="F:penicillin binding"/>
    <property type="evidence" value="ECO:0007669"/>
    <property type="project" value="InterPro"/>
</dbReference>
<feature type="compositionally biased region" description="Basic and acidic residues" evidence="14">
    <location>
        <begin position="803"/>
        <end position="827"/>
    </location>
</feature>
<evidence type="ECO:0000256" key="5">
    <source>
        <dbReference type="ARBA" id="ARBA00022676"/>
    </source>
</evidence>
<dbReference type="GO" id="GO:0009252">
    <property type="term" value="P:peptidoglycan biosynthetic process"/>
    <property type="evidence" value="ECO:0007669"/>
    <property type="project" value="UniProtKB-KW"/>
</dbReference>